<gene>
    <name evidence="2" type="ORF">BpHYR1_024288</name>
</gene>
<dbReference type="AlphaFoldDB" id="A0A3M7P1F1"/>
<sequence length="791" mass="89578">MVSMGLKTYTELSLKFFNSQITIQILTDVKIQNIFKKKILNDCLNIKSVPIGYSLITIYLSSLETKCIMPSDLKESADADGLYKMQKSTLQIGEQDNLKKGDIIYCINGENMAYCNKFDLVSKLSNLNGIAEVSILRKSNCYGPHKDQVPYHNGIFAQNSIKLAMPKYDKPSIKSNSENDMHNNGINSSKTDIFSDEFRHSMYNIRSEMDNNDSQVFKATLVQCKDLEAELNTIQPESIANDNWLLYDKNSTEKILKSSTIDSRKFEKTENSVTQTFKDTDTANPVTHLSEPSLLFDHGTARSLTSSSCHSERSMIQLNAVCIENDLVSKDDESESEVNAKSAKESDSFPDYSVIAPKNEPTQSDSNKYVSICQIEIKSSNTAQNKLANLKIVKPCRVTFDPDLSDCETVREKTEPIVHPKSTDLETLIEDNFPVEIKDMTENDCDLNSPRITSHSSDYCKLSTKGFNDTYHDNYEKFDQYFDNDAVKLVLDRIIEQIELMNEEKDETLSDMSSFGLRETFEEFDECKDIHPDETSDTILEEADLKDTNNCESVFECEEPRPEVINEHKTEELKDESTLSRLLKSDSDSSSSLLKHSTQIGLDDTQACLNTSIPPAPPLPEKMFSSISDVSAIQASYDICRTFEATQSLEESNLHLRESSLPNMSLENDYDKVRSPIKKMSKVSDRINSLITARPYSSLKSPITKQDKANNYCKALLAFKKQNSTFSKFFIVQTRALFNDQMVCNRSTSSFSRSASPKQEKKYNQTWNNFIGGAAQKNINLKSDKNRKVNY</sequence>
<keyword evidence="3" id="KW-1185">Reference proteome</keyword>
<protein>
    <recommendedName>
        <fullName evidence="4">PDZ domain-containing protein</fullName>
    </recommendedName>
</protein>
<feature type="region of interest" description="Disordered" evidence="1">
    <location>
        <begin position="332"/>
        <end position="361"/>
    </location>
</feature>
<comment type="caution">
    <text evidence="2">The sequence shown here is derived from an EMBL/GenBank/DDBJ whole genome shotgun (WGS) entry which is preliminary data.</text>
</comment>
<organism evidence="2 3">
    <name type="scientific">Brachionus plicatilis</name>
    <name type="common">Marine rotifer</name>
    <name type="synonym">Brachionus muelleri</name>
    <dbReference type="NCBI Taxonomy" id="10195"/>
    <lineage>
        <taxon>Eukaryota</taxon>
        <taxon>Metazoa</taxon>
        <taxon>Spiralia</taxon>
        <taxon>Gnathifera</taxon>
        <taxon>Rotifera</taxon>
        <taxon>Eurotatoria</taxon>
        <taxon>Monogononta</taxon>
        <taxon>Pseudotrocha</taxon>
        <taxon>Ploima</taxon>
        <taxon>Brachionidae</taxon>
        <taxon>Brachionus</taxon>
    </lineage>
</organism>
<evidence type="ECO:0000313" key="2">
    <source>
        <dbReference type="EMBL" id="RMZ92951.1"/>
    </source>
</evidence>
<dbReference type="Proteomes" id="UP000276133">
    <property type="component" value="Unassembled WGS sequence"/>
</dbReference>
<evidence type="ECO:0000313" key="3">
    <source>
        <dbReference type="Proteomes" id="UP000276133"/>
    </source>
</evidence>
<proteinExistence type="predicted"/>
<reference evidence="2 3" key="1">
    <citation type="journal article" date="2018" name="Sci. Rep.">
        <title>Genomic signatures of local adaptation to the degree of environmental predictability in rotifers.</title>
        <authorList>
            <person name="Franch-Gras L."/>
            <person name="Hahn C."/>
            <person name="Garcia-Roger E.M."/>
            <person name="Carmona M.J."/>
            <person name="Serra M."/>
            <person name="Gomez A."/>
        </authorList>
    </citation>
    <scope>NUCLEOTIDE SEQUENCE [LARGE SCALE GENOMIC DNA]</scope>
    <source>
        <strain evidence="2">HYR1</strain>
    </source>
</reference>
<accession>A0A3M7P1F1</accession>
<evidence type="ECO:0000256" key="1">
    <source>
        <dbReference type="SAM" id="MobiDB-lite"/>
    </source>
</evidence>
<dbReference type="EMBL" id="REGN01014178">
    <property type="protein sequence ID" value="RMZ92951.1"/>
    <property type="molecule type" value="Genomic_DNA"/>
</dbReference>
<evidence type="ECO:0008006" key="4">
    <source>
        <dbReference type="Google" id="ProtNLM"/>
    </source>
</evidence>
<name>A0A3M7P1F1_BRAPC</name>